<evidence type="ECO:0000313" key="3">
    <source>
        <dbReference type="EMBL" id="PRQ52001.1"/>
    </source>
</evidence>
<dbReference type="EMBL" id="PDCK01000040">
    <property type="protein sequence ID" value="PRQ52001.1"/>
    <property type="molecule type" value="Genomic_DNA"/>
</dbReference>
<comment type="caution">
    <text evidence="3">The sequence shown here is derived from an EMBL/GenBank/DDBJ whole genome shotgun (WGS) entry which is preliminary data.</text>
</comment>
<dbReference type="InterPro" id="IPR013103">
    <property type="entry name" value="RVT_2"/>
</dbReference>
<dbReference type="InterPro" id="IPR043502">
    <property type="entry name" value="DNA/RNA_pol_sf"/>
</dbReference>
<reference evidence="3 4" key="1">
    <citation type="journal article" date="2018" name="Nat. Genet.">
        <title>The Rosa genome provides new insights in the design of modern roses.</title>
        <authorList>
            <person name="Bendahmane M."/>
        </authorList>
    </citation>
    <scope>NUCLEOTIDE SEQUENCE [LARGE SCALE GENOMIC DNA]</scope>
    <source>
        <strain evidence="4">cv. Old Blush</strain>
    </source>
</reference>
<gene>
    <name evidence="3" type="ORF">RchiOBHm_Chr2g0150761</name>
</gene>
<sequence>MKTSGRNFIFFVLYVDDILLACTDKGLLQETKSFLSSNFDMKDLGETSYVLGIEITRDRTKHLLGLSQQNYISKILKRFEMHNCSPGQVPMSKGDKLNKSQCPKK</sequence>
<dbReference type="Pfam" id="PF07727">
    <property type="entry name" value="RVT_2"/>
    <property type="match status" value="1"/>
</dbReference>
<dbReference type="AlphaFoldDB" id="A0A2P6S003"/>
<feature type="domain" description="Reverse transcriptase Ty1/copia-type" evidence="2">
    <location>
        <begin position="2"/>
        <end position="92"/>
    </location>
</feature>
<dbReference type="Proteomes" id="UP000238479">
    <property type="component" value="Chromosome 2"/>
</dbReference>
<accession>A0A2P6S003</accession>
<dbReference type="SUPFAM" id="SSF56672">
    <property type="entry name" value="DNA/RNA polymerases"/>
    <property type="match status" value="1"/>
</dbReference>
<keyword evidence="3" id="KW-0695">RNA-directed DNA polymerase</keyword>
<proteinExistence type="predicted"/>
<evidence type="ECO:0000313" key="4">
    <source>
        <dbReference type="Proteomes" id="UP000238479"/>
    </source>
</evidence>
<name>A0A2P6S003_ROSCH</name>
<dbReference type="GO" id="GO:0003964">
    <property type="term" value="F:RNA-directed DNA polymerase activity"/>
    <property type="evidence" value="ECO:0007669"/>
    <property type="project" value="UniProtKB-KW"/>
</dbReference>
<dbReference type="STRING" id="74649.A0A2P6S003"/>
<keyword evidence="3" id="KW-0548">Nucleotidyltransferase</keyword>
<dbReference type="Gramene" id="PRQ52001">
    <property type="protein sequence ID" value="PRQ52001"/>
    <property type="gene ID" value="RchiOBHm_Chr2g0150761"/>
</dbReference>
<protein>
    <submittedName>
        <fullName evidence="3">Putative RNA-directed DNA polymerase</fullName>
        <ecNumber evidence="3">2.7.7.49</ecNumber>
    </submittedName>
</protein>
<evidence type="ECO:0000256" key="1">
    <source>
        <dbReference type="SAM" id="MobiDB-lite"/>
    </source>
</evidence>
<dbReference type="EC" id="2.7.7.49" evidence="3"/>
<keyword evidence="4" id="KW-1185">Reference proteome</keyword>
<dbReference type="OMA" id="TMIDEDN"/>
<keyword evidence="3" id="KW-0808">Transferase</keyword>
<organism evidence="3 4">
    <name type="scientific">Rosa chinensis</name>
    <name type="common">China rose</name>
    <dbReference type="NCBI Taxonomy" id="74649"/>
    <lineage>
        <taxon>Eukaryota</taxon>
        <taxon>Viridiplantae</taxon>
        <taxon>Streptophyta</taxon>
        <taxon>Embryophyta</taxon>
        <taxon>Tracheophyta</taxon>
        <taxon>Spermatophyta</taxon>
        <taxon>Magnoliopsida</taxon>
        <taxon>eudicotyledons</taxon>
        <taxon>Gunneridae</taxon>
        <taxon>Pentapetalae</taxon>
        <taxon>rosids</taxon>
        <taxon>fabids</taxon>
        <taxon>Rosales</taxon>
        <taxon>Rosaceae</taxon>
        <taxon>Rosoideae</taxon>
        <taxon>Rosoideae incertae sedis</taxon>
        <taxon>Rosa</taxon>
    </lineage>
</organism>
<evidence type="ECO:0000259" key="2">
    <source>
        <dbReference type="Pfam" id="PF07727"/>
    </source>
</evidence>
<feature type="region of interest" description="Disordered" evidence="1">
    <location>
        <begin position="86"/>
        <end position="105"/>
    </location>
</feature>